<organism evidence="1 2">
    <name type="scientific">Halodesulfovibrio spirochaetisodalis</name>
    <dbReference type="NCBI Taxonomy" id="1560234"/>
    <lineage>
        <taxon>Bacteria</taxon>
        <taxon>Pseudomonadati</taxon>
        <taxon>Thermodesulfobacteriota</taxon>
        <taxon>Desulfovibrionia</taxon>
        <taxon>Desulfovibrionales</taxon>
        <taxon>Desulfovibrionaceae</taxon>
        <taxon>Halodesulfovibrio</taxon>
    </lineage>
</organism>
<comment type="caution">
    <text evidence="1">The sequence shown here is derived from an EMBL/GenBank/DDBJ whole genome shotgun (WGS) entry which is preliminary data.</text>
</comment>
<dbReference type="AlphaFoldDB" id="A0A1B7XI22"/>
<evidence type="ECO:0008006" key="3">
    <source>
        <dbReference type="Google" id="ProtNLM"/>
    </source>
</evidence>
<dbReference type="CDD" id="cd03825">
    <property type="entry name" value="GT4_WcaC-like"/>
    <property type="match status" value="1"/>
</dbReference>
<dbReference type="RefSeq" id="WP_066852916.1">
    <property type="nucleotide sequence ID" value="NZ_JXMS01000005.1"/>
</dbReference>
<dbReference type="PANTHER" id="PTHR45947">
    <property type="entry name" value="SULFOQUINOVOSYL TRANSFERASE SQD2"/>
    <property type="match status" value="1"/>
</dbReference>
<keyword evidence="2" id="KW-1185">Reference proteome</keyword>
<reference evidence="1 2" key="1">
    <citation type="submission" date="2015-01" db="EMBL/GenBank/DDBJ databases">
        <title>Desulfovibrio sp. JC271 draft genome sequence.</title>
        <authorList>
            <person name="Shivani Y."/>
            <person name="Subhash Y."/>
            <person name="Sasikala C."/>
            <person name="Ramana C.V."/>
        </authorList>
    </citation>
    <scope>NUCLEOTIDE SEQUENCE [LARGE SCALE GENOMIC DNA]</scope>
    <source>
        <strain evidence="1 2">JC271</strain>
    </source>
</reference>
<dbReference type="PANTHER" id="PTHR45947:SF3">
    <property type="entry name" value="SULFOQUINOVOSYL TRANSFERASE SQD2"/>
    <property type="match status" value="1"/>
</dbReference>
<dbReference type="OrthoDB" id="9790710at2"/>
<gene>
    <name evidence="1" type="ORF">SP90_04185</name>
</gene>
<dbReference type="STRING" id="1560234.SP90_04185"/>
<name>A0A1B7XI22_9BACT</name>
<dbReference type="EMBL" id="JXMS01000005">
    <property type="protein sequence ID" value="OBQ55177.1"/>
    <property type="molecule type" value="Genomic_DNA"/>
</dbReference>
<dbReference type="InterPro" id="IPR050194">
    <property type="entry name" value="Glycosyltransferase_grp1"/>
</dbReference>
<dbReference type="Proteomes" id="UP000091979">
    <property type="component" value="Unassembled WGS sequence"/>
</dbReference>
<dbReference type="GO" id="GO:0016757">
    <property type="term" value="F:glycosyltransferase activity"/>
    <property type="evidence" value="ECO:0007669"/>
    <property type="project" value="TreeGrafter"/>
</dbReference>
<proteinExistence type="predicted"/>
<dbReference type="PATRIC" id="fig|1560234.3.peg.2784"/>
<protein>
    <recommendedName>
        <fullName evidence="3">Glycosyl transferase</fullName>
    </recommendedName>
</protein>
<dbReference type="Pfam" id="PF13692">
    <property type="entry name" value="Glyco_trans_1_4"/>
    <property type="match status" value="1"/>
</dbReference>
<dbReference type="SUPFAM" id="SSF53756">
    <property type="entry name" value="UDP-Glycosyltransferase/glycogen phosphorylase"/>
    <property type="match status" value="1"/>
</dbReference>
<dbReference type="Gene3D" id="3.40.50.2000">
    <property type="entry name" value="Glycogen Phosphorylase B"/>
    <property type="match status" value="2"/>
</dbReference>
<evidence type="ECO:0000313" key="2">
    <source>
        <dbReference type="Proteomes" id="UP000091979"/>
    </source>
</evidence>
<sequence>MKILHLNTYEKAGGAAIAANRRHQAMLKLGADSTLAVVGKETDDTSVHSFYGKAGKVLRPFRQVPDYILPRLYRGKDETLFSPALWPSFLHRKIASLPSDIIQLEWICDSFLSAASLGKLEKPVVWTLQDAWGLTGGCHILKGCERYKAECGNCPQLGSSRQKDLSHYAWRAKKSAYAKCKPTIVTPSKRMCRLAEESSLLSDCTVKYIPNGIDEQQFFPVGKDVARKLLHLPEDAKIVLFGAMSASSDKNKGYDLLLSALQRLKSSGEENVHCVIFGATHGEPLPFPTHYLGMLHDAVSINLAYNAADVFVCPSREENFPNTVLESLSTGTPVAAFSIGGIPDIVAHTQTGYLAPAYDTEELAKGIAFIIQDAARLSEMEKASRALIEEQYRIETIAKRYLQLYESILENRV</sequence>
<evidence type="ECO:0000313" key="1">
    <source>
        <dbReference type="EMBL" id="OBQ55177.1"/>
    </source>
</evidence>
<accession>A0A1B7XI22</accession>